<proteinExistence type="inferred from homology"/>
<evidence type="ECO:0000313" key="10">
    <source>
        <dbReference type="EMBL" id="CEL64494.1"/>
    </source>
</evidence>
<name>F0V866_NEOCL</name>
<dbReference type="Pfam" id="PF00026">
    <property type="entry name" value="Asp"/>
    <property type="match status" value="1"/>
</dbReference>
<evidence type="ECO:0000256" key="7">
    <source>
        <dbReference type="SAM" id="SignalP"/>
    </source>
</evidence>
<dbReference type="PRINTS" id="PR00792">
    <property type="entry name" value="PEPSIN"/>
</dbReference>
<reference evidence="9" key="2">
    <citation type="submission" date="2011-03" db="EMBL/GenBank/DDBJ databases">
        <title>Comparative genomics and transcriptomics of Neospora caninum and Toxoplasma gondii.</title>
        <authorList>
            <person name="Reid A.J."/>
            <person name="Sohal A."/>
            <person name="Harris D."/>
            <person name="Quail M."/>
            <person name="Sanders M."/>
            <person name="Berriman M."/>
            <person name="Wastling J.M."/>
            <person name="Pain A."/>
        </authorList>
    </citation>
    <scope>NUCLEOTIDE SEQUENCE</scope>
    <source>
        <strain evidence="9">Liverpool</strain>
    </source>
</reference>
<dbReference type="AlphaFoldDB" id="F0V866"/>
<feature type="disulfide bond" evidence="6">
    <location>
        <begin position="99"/>
        <end position="104"/>
    </location>
</feature>
<evidence type="ECO:0000256" key="6">
    <source>
        <dbReference type="PIRSR" id="PIRSR601461-2"/>
    </source>
</evidence>
<feature type="chain" id="PRO_5007654940" evidence="7">
    <location>
        <begin position="23"/>
        <end position="438"/>
    </location>
</feature>
<keyword evidence="2" id="KW-0645">Protease</keyword>
<dbReference type="RefSeq" id="XP_003879942.1">
    <property type="nucleotide sequence ID" value="XM_003879893.1"/>
</dbReference>
<dbReference type="InterPro" id="IPR021109">
    <property type="entry name" value="Peptidase_aspartic_dom_sf"/>
</dbReference>
<reference evidence="9" key="1">
    <citation type="submission" date="2011-02" db="EMBL/GenBank/DDBJ databases">
        <authorList>
            <person name="Aslett M."/>
        </authorList>
    </citation>
    <scope>NUCLEOTIDE SEQUENCE</scope>
    <source>
        <strain evidence="9">Liverpool</strain>
    </source>
</reference>
<dbReference type="InterPro" id="IPR034164">
    <property type="entry name" value="Pepsin-like_dom"/>
</dbReference>
<dbReference type="VEuPathDB" id="ToxoDB:NCLIV_003910"/>
<dbReference type="EC" id="3.4.23.5" evidence="9"/>
<evidence type="ECO:0000256" key="2">
    <source>
        <dbReference type="ARBA" id="ARBA00022670"/>
    </source>
</evidence>
<dbReference type="PROSITE" id="PS51767">
    <property type="entry name" value="PEPTIDASE_A1"/>
    <property type="match status" value="1"/>
</dbReference>
<sequence>MGLSKAIAVILLTLPFAGVGYKAKWCTASPAAQGALTEKKLVRRIQRHDWPHTRLLSLALRNHRSTQYFGEISVGTPPSLFKVVFDSGSHQFWIPSKECQSSSCRTHSRLDCSRSSSCRDHGNTGWNESVAVTFGTGRIVYRKALETVKIGDVVIPSQAIGLVVDQTDEPFANLPFDGIVGLGECSLLYTRVPLLSGSRLAGSTELTGEKDLLDNMKNEGIITDRVFAFYLSRRSALGGVISFGGFDPRFVQPGKPIQWIGMLPQKGWAMPLIDFKVDGVRLDLCFDSAASRCAAVLDTGTSSIGGPRADIHHILTMLGAAPRCERKLAMKSLTVIIEQEAGREIEFELTPDDYVVDNLKPSDDSTSCPAAFMPLELKRHPVRTFVLGEVFIRKFYAIFDRENKKIGECTKHRRHAYTWALSFPFLSRPCRSCYRREA</sequence>
<dbReference type="GeneID" id="13445956"/>
<dbReference type="Gene3D" id="2.40.70.10">
    <property type="entry name" value="Acid Proteases"/>
    <property type="match status" value="2"/>
</dbReference>
<dbReference type="OMA" id="FHINGHA"/>
<feature type="domain" description="Peptidase A1" evidence="8">
    <location>
        <begin position="68"/>
        <end position="409"/>
    </location>
</feature>
<protein>
    <submittedName>
        <fullName evidence="9">Cathepsin D enzyme, related</fullName>
        <ecNumber evidence="9">3.4.23.5</ecNumber>
    </submittedName>
</protein>
<dbReference type="Proteomes" id="UP000007494">
    <property type="component" value="Chromosome Ib"/>
</dbReference>
<dbReference type="eggNOG" id="KOG1339">
    <property type="taxonomic scope" value="Eukaryota"/>
</dbReference>
<evidence type="ECO:0000256" key="4">
    <source>
        <dbReference type="ARBA" id="ARBA00022801"/>
    </source>
</evidence>
<keyword evidence="7" id="KW-0732">Signal</keyword>
<evidence type="ECO:0000256" key="5">
    <source>
        <dbReference type="PIRSR" id="PIRSR601461-1"/>
    </source>
</evidence>
<evidence type="ECO:0000313" key="9">
    <source>
        <dbReference type="EMBL" id="CBZ49907.1"/>
    </source>
</evidence>
<dbReference type="GO" id="GO:0006508">
    <property type="term" value="P:proteolysis"/>
    <property type="evidence" value="ECO:0007669"/>
    <property type="project" value="UniProtKB-KW"/>
</dbReference>
<dbReference type="MEROPS" id="A01.058"/>
<dbReference type="FunFam" id="2.40.70.10:FF:000008">
    <property type="entry name" value="Cathepsin D"/>
    <property type="match status" value="1"/>
</dbReference>
<feature type="signal peptide" evidence="7">
    <location>
        <begin position="1"/>
        <end position="22"/>
    </location>
</feature>
<keyword evidence="11" id="KW-1185">Reference proteome</keyword>
<evidence type="ECO:0000313" key="11">
    <source>
        <dbReference type="Proteomes" id="UP000007494"/>
    </source>
</evidence>
<keyword evidence="6" id="KW-1015">Disulfide bond</keyword>
<dbReference type="PANTHER" id="PTHR47966">
    <property type="entry name" value="BETA-SITE APP-CLEAVING ENZYME, ISOFORM A-RELATED"/>
    <property type="match status" value="1"/>
</dbReference>
<dbReference type="InParanoid" id="F0V866"/>
<accession>F0V866</accession>
<comment type="similarity">
    <text evidence="1">Belongs to the peptidase A1 family.</text>
</comment>
<keyword evidence="3" id="KW-0064">Aspartyl protease</keyword>
<dbReference type="GO" id="GO:0004190">
    <property type="term" value="F:aspartic-type endopeptidase activity"/>
    <property type="evidence" value="ECO:0007669"/>
    <property type="project" value="UniProtKB-KW"/>
</dbReference>
<feature type="active site" evidence="5">
    <location>
        <position position="298"/>
    </location>
</feature>
<evidence type="ECO:0000259" key="8">
    <source>
        <dbReference type="PROSITE" id="PS51767"/>
    </source>
</evidence>
<dbReference type="InterPro" id="IPR033121">
    <property type="entry name" value="PEPTIDASE_A1"/>
</dbReference>
<dbReference type="InterPro" id="IPR001461">
    <property type="entry name" value="Aspartic_peptidase_A1"/>
</dbReference>
<reference evidence="11" key="3">
    <citation type="journal article" date="2012" name="PLoS Pathog.">
        <title>Comparative genomics of the apicomplexan parasites Toxoplasma gondii and Neospora caninum: Coccidia differing in host range and transmission strategy.</title>
        <authorList>
            <person name="Reid A.J."/>
            <person name="Vermont S.J."/>
            <person name="Cotton J.A."/>
            <person name="Harris D."/>
            <person name="Hill-Cawthorne G.A."/>
            <person name="Konen-Waisman S."/>
            <person name="Latham S.M."/>
            <person name="Mourier T."/>
            <person name="Norton R."/>
            <person name="Quail M.A."/>
            <person name="Sanders M."/>
            <person name="Shanmugam D."/>
            <person name="Sohal A."/>
            <person name="Wasmuth J.D."/>
            <person name="Brunk B."/>
            <person name="Grigg M.E."/>
            <person name="Howard J.C."/>
            <person name="Parkinson J."/>
            <person name="Roos D.S."/>
            <person name="Trees A.J."/>
            <person name="Berriman M."/>
            <person name="Pain A."/>
            <person name="Wastling J.M."/>
        </authorList>
    </citation>
    <scope>NUCLEOTIDE SEQUENCE [LARGE SCALE GENOMIC DNA]</scope>
    <source>
        <strain evidence="11">Liverpool</strain>
    </source>
</reference>
<evidence type="ECO:0000256" key="1">
    <source>
        <dbReference type="ARBA" id="ARBA00007447"/>
    </source>
</evidence>
<gene>
    <name evidence="10" type="ORF">BN1204_003910</name>
    <name evidence="9" type="ORF">NCLIV_003910</name>
</gene>
<reference evidence="10" key="4">
    <citation type="journal article" date="2015" name="PLoS ONE">
        <title>Comprehensive Evaluation of Toxoplasma gondii VEG and Neospora caninum LIV Genomes with Tachyzoite Stage Transcriptome and Proteome Defines Novel Transcript Features.</title>
        <authorList>
            <person name="Ramaprasad A."/>
            <person name="Mourier T."/>
            <person name="Naeem R."/>
            <person name="Malas T.B."/>
            <person name="Moussa E."/>
            <person name="Panigrahi A."/>
            <person name="Vermont S.J."/>
            <person name="Otto T.D."/>
            <person name="Wastling J."/>
            <person name="Pain A."/>
        </authorList>
    </citation>
    <scope>NUCLEOTIDE SEQUENCE</scope>
    <source>
        <strain evidence="10">Liverpool</strain>
    </source>
</reference>
<feature type="active site" evidence="5">
    <location>
        <position position="86"/>
    </location>
</feature>
<organism evidence="9 11">
    <name type="scientific">Neospora caninum (strain Liverpool)</name>
    <dbReference type="NCBI Taxonomy" id="572307"/>
    <lineage>
        <taxon>Eukaryota</taxon>
        <taxon>Sar</taxon>
        <taxon>Alveolata</taxon>
        <taxon>Apicomplexa</taxon>
        <taxon>Conoidasida</taxon>
        <taxon>Coccidia</taxon>
        <taxon>Eucoccidiorida</taxon>
        <taxon>Eimeriorina</taxon>
        <taxon>Sarcocystidae</taxon>
        <taxon>Neospora</taxon>
    </lineage>
</organism>
<keyword evidence="4 9" id="KW-0378">Hydrolase</keyword>
<evidence type="ECO:0000256" key="3">
    <source>
        <dbReference type="ARBA" id="ARBA00022750"/>
    </source>
</evidence>
<dbReference type="OrthoDB" id="771136at2759"/>
<dbReference type="PANTHER" id="PTHR47966:SF51">
    <property type="entry name" value="BETA-SITE APP-CLEAVING ENZYME, ISOFORM A-RELATED"/>
    <property type="match status" value="1"/>
</dbReference>
<dbReference type="EMBL" id="FR823381">
    <property type="protein sequence ID" value="CBZ49907.1"/>
    <property type="molecule type" value="Genomic_DNA"/>
</dbReference>
<dbReference type="SUPFAM" id="SSF50630">
    <property type="entry name" value="Acid proteases"/>
    <property type="match status" value="1"/>
</dbReference>
<dbReference type="EMBL" id="LN714475">
    <property type="protein sequence ID" value="CEL64494.1"/>
    <property type="molecule type" value="Genomic_DNA"/>
</dbReference>
<dbReference type="CDD" id="cd05471">
    <property type="entry name" value="pepsin_like"/>
    <property type="match status" value="1"/>
</dbReference>